<dbReference type="InterPro" id="IPR018511">
    <property type="entry name" value="Hemolysin-typ_Ca-bd_CS"/>
</dbReference>
<feature type="compositionally biased region" description="Polar residues" evidence="1">
    <location>
        <begin position="395"/>
        <end position="407"/>
    </location>
</feature>
<gene>
    <name evidence="2" type="ORF">Metal_0880</name>
</gene>
<evidence type="ECO:0000256" key="1">
    <source>
        <dbReference type="SAM" id="MobiDB-lite"/>
    </source>
</evidence>
<dbReference type="eggNOG" id="COG2931">
    <property type="taxonomic scope" value="Bacteria"/>
</dbReference>
<dbReference type="EMBL" id="CM001475">
    <property type="protein sequence ID" value="EIC28704.1"/>
    <property type="molecule type" value="Genomic_DNA"/>
</dbReference>
<dbReference type="HOGENOM" id="CLU_224046_0_0_6"/>
<protein>
    <submittedName>
        <fullName evidence="2">Uncharacterized protein</fullName>
    </submittedName>
</protein>
<evidence type="ECO:0000313" key="2">
    <source>
        <dbReference type="EMBL" id="EIC28704.1"/>
    </source>
</evidence>
<feature type="compositionally biased region" description="Gly residues" evidence="1">
    <location>
        <begin position="416"/>
        <end position="445"/>
    </location>
</feature>
<dbReference type="SUPFAM" id="SSF141072">
    <property type="entry name" value="CalX-like"/>
    <property type="match status" value="1"/>
</dbReference>
<organism evidence="2 3">
    <name type="scientific">Methylomicrobium album BG8</name>
    <dbReference type="NCBI Taxonomy" id="686340"/>
    <lineage>
        <taxon>Bacteria</taxon>
        <taxon>Pseudomonadati</taxon>
        <taxon>Pseudomonadota</taxon>
        <taxon>Gammaproteobacteria</taxon>
        <taxon>Methylococcales</taxon>
        <taxon>Methylococcaceae</taxon>
        <taxon>Methylomicrobium</taxon>
    </lineage>
</organism>
<name>H8GFV3_METAL</name>
<evidence type="ECO:0000313" key="3">
    <source>
        <dbReference type="Proteomes" id="UP000005090"/>
    </source>
</evidence>
<feature type="region of interest" description="Disordered" evidence="1">
    <location>
        <begin position="395"/>
        <end position="445"/>
    </location>
</feature>
<dbReference type="STRING" id="686340.Metal_0880"/>
<dbReference type="InterPro" id="IPR038081">
    <property type="entry name" value="CalX-like_sf"/>
</dbReference>
<keyword evidence="3" id="KW-1185">Reference proteome</keyword>
<dbReference type="Proteomes" id="UP000005090">
    <property type="component" value="Chromosome"/>
</dbReference>
<reference evidence="2 3" key="1">
    <citation type="journal article" date="2013" name="Genome Announc.">
        <title>Genome Sequence of the Obligate Gammaproteobacterial Methanotroph Methylomicrobium album Strain BG8.</title>
        <authorList>
            <person name="Kits K.D."/>
            <person name="Kalyuzhnaya M.G."/>
            <person name="Klotz M.G."/>
            <person name="Jetten M.S."/>
            <person name="Op den Camp H.J."/>
            <person name="Vuilleumier S."/>
            <person name="Bringel F."/>
            <person name="Dispirito A.A."/>
            <person name="Murrell J.C."/>
            <person name="Bruce D."/>
            <person name="Cheng J.F."/>
            <person name="Copeland A."/>
            <person name="Goodwin L."/>
            <person name="Hauser L."/>
            <person name="Lajus A."/>
            <person name="Land M.L."/>
            <person name="Lapidus A."/>
            <person name="Lucas S."/>
            <person name="Medigue C."/>
            <person name="Pitluck S."/>
            <person name="Woyke T."/>
            <person name="Zeytun A."/>
            <person name="Stein L.Y."/>
        </authorList>
    </citation>
    <scope>NUCLEOTIDE SEQUENCE [LARGE SCALE GENOMIC DNA]</scope>
    <source>
        <strain evidence="2 3">BG8</strain>
    </source>
</reference>
<proteinExistence type="predicted"/>
<dbReference type="RefSeq" id="WP_005369970.1">
    <property type="nucleotide sequence ID" value="NZ_CM001475.1"/>
</dbReference>
<sequence>MAISSTEKAQLILDALHARDFILKPKQEANLIKQIEKLYAKGKTDDFIANKIAHKPFIKAQLNKLLKTDPTFKASIDTDHNGKISVAEKKAMFAGVTAELVNKIVDAVESQVTLTQDKTQITEGLDSVTYTLTGKAGTTLTWSVDSAHTDDVVAASGTVTLNASGTGTFSVTAKQDSLVEGAELASVTVKDVTGAVKATGQVTINDPAPSQVTLTQDQTEITEGQAPVNYTVTGVAGSTLTWSVDSAHAGDVLVASGAVTLNALGVGTFSITAKSDSLAEGPELATVTLKDSNGDVQATGQLTINDPPQTDLIPAEIFTLKEVIVPGTDPTPAQYQIYWGYNPHDHQGGWNQGNEAPSDGGIPVADLVNFLKTITGLDLQELGLIDADGQDPFQNVTSLSLSNPITASGSNPSNSGNGGNGGDGGNGGNGGLSGGGDGGEGGSSGGIDQSTYLRIDYADGTYLNAEVALGDAYFSFLSSLLFDNEGNSRLYEKVIEGTGSSGTEEHLAPILLTTQNNNGGTIETNVVTSPNDDLIVAGRLELLHQAYIDGGAGYNKLEVDAKGTYAQPAALLNIQEIRVNDLPNFYTTEYGSGEGNLDNTLYSNSGFLSPTGTGSDDSWLDLNRAIDLQKLVVTDGGYSGSGSYDGYSGNLTIVGVRNAATLRLEGSFKSGDTTIQYGLGQTGTLNIELALGEVTAPINILQNAPVLNIDSQGVENYMKTFFVGNSEGGSISRMYIKGTGVFGVDGDLHDSFYQGRPAIIDAHLNTGGLDITLNDHGNDVTVLGTSNNDEIEVSGAYGIVTIDAGEGRNKIVAQNNQEVDITTGAGRDDIDASGSEVVTIDAGGGQNLIYANNSQEVTIEAGDGLNTIVVDQDINGDYYGISDVSITTGGGNDNIEALRNGSVTIDAGNGNNTIVLSALQEVDITTGSGNDKVTVSGLNTTFDYGDLEEGGNGNNAGGFNGGNTDNSMLNAHFADNLAPGVVLNVDLGAGQNTLTLGRDVQIGNSTVQFGVTALEGSSISGTGIKLFVENNSDLTQADLSGATITSVVLKQELRITSDQFAAIGADKFSVQYDEEGATEDLYIVVSHDTTLSDLVNLGALNPNVRLHFELRDGATLTLSAEELHDYVAVNGIYEDSGLSGKVVITDAAFNFNPFLSGPDYGVITGGTLAAGANGWENGQVTIIREADGFDRPVPTGYEDIYTIDSDTTPLVAANIVTEAQTLKIVGDANIKFTGVVDLGGELNIAGEDDTVYQHKGGQQTDDDNDPSNTPPTGESDNFVVDFSGLHGTLTGLTLDSFQDVKEIKGNGTGTRIDVILNADVGVLNAGLKTSGVAQYVVTQIDVDQDGKDDANSTLWFNLSDASQDVEVLGLNGNAGNTIVFTKVPWGLVHPSILLEGDGYADWNGGLKADGNPNASDIGTVRVEYFTAGAPAVVNINNGGVELGVTSTGGERYFDVDGIQLVNAASLNLNVTEGDAVIDSIVDASATAQLKTLTVTATEDVTVNENLPAGLTAIDAAGVDGAFAVSVNRSGLDDQDFSFTGSAGGSTLTFTGDFTADDGSTDATTTAIDGGVGGVELVLKGTGVEVDLSDAALTHVTGVTLGQGTELSLTLDQADAIGAGNFALALGATSADLHLTGLAEQPFALSNYADGIDVSLVELADLPVITLNPATDLTGIGALRVHEGTVLNMTAAQFQQLNGNGTIWGVGNTKNFTVNITDLTQADIDPLDLNGDGDYNDAGEHNGLNLEQISANHVTVTLAENVELSATDSLATDVIGWPWFGSKTLDNTTVEIGGYTLTLADVEQANGLTVNGDAGGILSIIDTDYSTSTGIDASGFNVPELQFQAQLAAQHNVDLLFRGLPPSVVKVINNDYGFIEGVNQTVVLTEGTTVPGWTVFNIPTDHTGTEIQNFTLNLQGGTEIDGNLRLSATAVDDDSHLIRTWLKTITINSTGTAENLISGKTANIIDGQLTSQGMGPQGSGSYAYTSIANNLLNVTINGDQDLEIKGGIVFESVTNADSNDDGITANDNHEAIATLTVNSSADTYIGGINTEDDDVDGLNVVNNGTGVLTVKINGNDIDQVANNNDALSFTGTGDIHLIIDPTVDLSDDDLSAVTQITIEDDGTLILTQAQVDAIGIGNLLDDGEDTLDGATLNIVEFGSDPFDATALDPGIDLKTITIKAGDITLDPSTNLTGVDKIIVKEGSTLTLSVEQFQQLKDAGAIEGVDADGLPSEDYTVNLTGLTQADIANDLNGDGDSNDAGELLSLAGITSENITLTLAEDVALAADTNLGDLDNLTVILADNQTIGLASNVQADGLNVDGGANTTIVYQFVALVPFPGQIDASGYDVTTLKALAQSFTTGGPSNVEYSIDDLPSSVELRLYVDPADLGFLDPTFRRVVIEEGITTPSGLIFNDWDDTDEVRTLDLTLNGDVTLNGNLSIPTRTDKDGDYGVQQFFQRLTINSNGAEPNTIDGNINTATVLGAPNTSDNNLLLVDINAAQELVIDGDIVFNSIDVPDDDAAALLTIDGTADVTVQQLIATDPDIDTLTVANDGTGTLTVTGASPAIDGGTTLEELLFTGPGDVVLGDLDSSSSETGIAGSALSLIDASGSTGDLNLGEINEVDSADFTLIAGTGVMIARLSDDTLDSTGVDTTPGTVDDTAGWNIDYSNAAPGSEFHLGGGSGPLAFVDGSKLDIDMGANGVLYIDETMDLSDLDLSITQTLPIVLADGVTLTLTAAQADGLTIIDGDDTGVPGFTGVVNIVDLTNDTNPDDPSDAFDLSGIDEDVAGTITFAAGVNDVTLDKATDLGFFSVTLDTLTDENGSLNGQTIRFQNVDQAERVVIAANDATPGTGNSTNVVWLFDDITAPVDTRGYFSNGPLDSQNPYPTTYTIGRLWLSNELIDTEGGDVEDLFTTLPDAVLRVDFGDISELNILLNSNAINRTIEFTNFVTVGDLEFSDMGINPVEHIESLTMKLGGQVTIGDVVIDDIIGAPGYDPNSVSFDSLTIESHRALSDAHILASEEYVNDNDGTDESGETAQPGDINTVGDINVGFDNNVDLLDIRIRTLAQSTVGDGSDGDGAALIIDGTITYDASAPGSVALLDVEGDNDVTITSVNTADADITSITTDVTGFTATLSAPGASPAFNLDNTESWYIKGGTLADTITIIPDLVDDADESLTITVLLNGVQSDVVVDLSGIDATDEAAIAVEVQNALNAFFSGDAIATADGGVVSVVTVAGNSYQTLNVASSGTQDELDATFDDGTTIQLGSAAPLNAGVVGNELSRIDASSYAGDLHLGIVADIDGSDDLEGDINGDGDEVDLNEPANIAFTFVAGFGLTTMTLGTANGRTPQLEAGNTWSFTYTGAGEGSSLTITEDVDFQPTVDPLNPTTLTLVDVPVVIDGEVDLTQITLGFNSGTTVFVPEGNTLILTIQQALDLTADGVHIFGDGTTEIVGDGTDLDLDTNAFRSNLDTVNIDISGVTLDTDGVPPADDADGFFIINVGSAVDDEGDSVGHNVTGSANDDVIDGGVQDDTLTGGAGDDSLIGGGGADTFIVDAGTDSIDNLAGDADPDPLSIDDDVLIVEAGAIANANVSTSFVATADTVNNGTANLSRGTATANGTIDVSAAGGSNGFNLTGSSDAALSIDTLIGSEQDDVINGGNLTQTDANAIDILTGNGGSDTFQFNVNIGNTTTFNIVATQANLDRETLTINTADNADTDNEILRVNYTINGAALFVNVNLSAVNVMNTDAIAAAIAAELQLNGSFIASASAVGSVITATAAGGRDLDALAIDLGNSSNVGTIAGVHANGTDVAQITTVTATGNPTVGDTYTALASLNAGGSIPGVYTPGVATPEAVVDGIGGDFNLNAGVMTVVADDIDGDTTITFTDENANNGGFTLDIDTTAAFGGSGASEAGAANYLTADIITDFLSAEDTIEFVTASDTDLQNGSGGNYLEAAEVDTYLTAFNDANAAFSSNVGTLQYYLTSAADLDGGVGTGQVEGQEGAGLLFFDANLDGSADGVILLVGVDNNSFSALDIIAS</sequence>
<accession>H8GFV3</accession>
<dbReference type="PROSITE" id="PS00330">
    <property type="entry name" value="HEMOLYSIN_CALCIUM"/>
    <property type="match status" value="1"/>
</dbReference>
<feature type="region of interest" description="Disordered" evidence="1">
    <location>
        <begin position="1252"/>
        <end position="1275"/>
    </location>
</feature>